<dbReference type="GO" id="GO:0032259">
    <property type="term" value="P:methylation"/>
    <property type="evidence" value="ECO:0007669"/>
    <property type="project" value="UniProtKB-KW"/>
</dbReference>
<dbReference type="Gene3D" id="3.30.572.10">
    <property type="entry name" value="Thymidylate synthase/dCMP hydroxymethylase domain"/>
    <property type="match status" value="1"/>
</dbReference>
<dbReference type="OrthoDB" id="766at2759"/>
<keyword evidence="4" id="KW-0489">Methyltransferase</keyword>
<organism evidence="9 14">
    <name type="scientific">Adineta steineri</name>
    <dbReference type="NCBI Taxonomy" id="433720"/>
    <lineage>
        <taxon>Eukaryota</taxon>
        <taxon>Metazoa</taxon>
        <taxon>Spiralia</taxon>
        <taxon>Gnathifera</taxon>
        <taxon>Rotifera</taxon>
        <taxon>Eurotatoria</taxon>
        <taxon>Bdelloidea</taxon>
        <taxon>Adinetida</taxon>
        <taxon>Adinetidae</taxon>
        <taxon>Adineta</taxon>
    </lineage>
</organism>
<dbReference type="PRINTS" id="PR00108">
    <property type="entry name" value="THYMDSNTHASE"/>
</dbReference>
<dbReference type="PANTHER" id="PTHR11548:SF2">
    <property type="entry name" value="THYMIDYLATE SYNTHASE"/>
    <property type="match status" value="1"/>
</dbReference>
<dbReference type="PANTHER" id="PTHR11548">
    <property type="entry name" value="THYMIDYLATE SYNTHASE 1"/>
    <property type="match status" value="1"/>
</dbReference>
<dbReference type="EMBL" id="CAJNOI010000543">
    <property type="protein sequence ID" value="CAF1303660.1"/>
    <property type="molecule type" value="Genomic_DNA"/>
</dbReference>
<evidence type="ECO:0000256" key="7">
    <source>
        <dbReference type="ARBA" id="ARBA00047344"/>
    </source>
</evidence>
<dbReference type="EMBL" id="CAJNOM010000903">
    <property type="protein sequence ID" value="CAF1576729.1"/>
    <property type="molecule type" value="Genomic_DNA"/>
</dbReference>
<dbReference type="EMBL" id="CAJNOM010000177">
    <property type="protein sequence ID" value="CAF1183882.1"/>
    <property type="molecule type" value="Genomic_DNA"/>
</dbReference>
<dbReference type="GO" id="GO:0006235">
    <property type="term" value="P:dTTP biosynthetic process"/>
    <property type="evidence" value="ECO:0007669"/>
    <property type="project" value="UniProtKB-UniPathway"/>
</dbReference>
<dbReference type="AlphaFoldDB" id="A0A814RIC6"/>
<evidence type="ECO:0000259" key="8">
    <source>
        <dbReference type="Pfam" id="PF00303"/>
    </source>
</evidence>
<gene>
    <name evidence="9" type="ORF">BJG266_LOCUS23182</name>
    <name evidence="11" type="ORF">BJG266_LOCUS32422</name>
    <name evidence="10" type="ORF">QVE165_LOCUS24842</name>
    <name evidence="12" type="ORF">QVE165_LOCUS49493</name>
</gene>
<comment type="caution">
    <text evidence="9">The sequence shown here is derived from an EMBL/GenBank/DDBJ whole genome shotgun (WGS) entry which is preliminary data.</text>
</comment>
<dbReference type="InterPro" id="IPR023451">
    <property type="entry name" value="Thymidate_synth/dCMP_Mease_dom"/>
</dbReference>
<evidence type="ECO:0000256" key="3">
    <source>
        <dbReference type="ARBA" id="ARBA00015931"/>
    </source>
</evidence>
<comment type="catalytic activity">
    <reaction evidence="7">
        <text>dUMP + (6R)-5,10-methylene-5,6,7,8-tetrahydrofolate = 7,8-dihydrofolate + dTMP</text>
        <dbReference type="Rhea" id="RHEA:12104"/>
        <dbReference type="ChEBI" id="CHEBI:15636"/>
        <dbReference type="ChEBI" id="CHEBI:57451"/>
        <dbReference type="ChEBI" id="CHEBI:63528"/>
        <dbReference type="ChEBI" id="CHEBI:246422"/>
        <dbReference type="EC" id="2.1.1.45"/>
    </reaction>
</comment>
<dbReference type="GO" id="GO:0005829">
    <property type="term" value="C:cytosol"/>
    <property type="evidence" value="ECO:0007669"/>
    <property type="project" value="TreeGrafter"/>
</dbReference>
<dbReference type="GO" id="GO:0005739">
    <property type="term" value="C:mitochondrion"/>
    <property type="evidence" value="ECO:0007669"/>
    <property type="project" value="TreeGrafter"/>
</dbReference>
<evidence type="ECO:0000313" key="10">
    <source>
        <dbReference type="EMBL" id="CAF1183882.1"/>
    </source>
</evidence>
<name>A0A814RIC6_9BILA</name>
<keyword evidence="13" id="KW-1185">Reference proteome</keyword>
<evidence type="ECO:0000256" key="6">
    <source>
        <dbReference type="ARBA" id="ARBA00022727"/>
    </source>
</evidence>
<evidence type="ECO:0000313" key="13">
    <source>
        <dbReference type="Proteomes" id="UP000663832"/>
    </source>
</evidence>
<dbReference type="NCBIfam" id="TIGR03284">
    <property type="entry name" value="thym_sym"/>
    <property type="match status" value="1"/>
</dbReference>
<proteinExistence type="inferred from homology"/>
<evidence type="ECO:0000256" key="2">
    <source>
        <dbReference type="ARBA" id="ARBA00011947"/>
    </source>
</evidence>
<dbReference type="UniPathway" id="UPA00575"/>
<dbReference type="GO" id="GO:0004799">
    <property type="term" value="F:thymidylate synthase activity"/>
    <property type="evidence" value="ECO:0007669"/>
    <property type="project" value="UniProtKB-EC"/>
</dbReference>
<feature type="domain" description="Thymidylate synthase/dCMP hydroxymethylase" evidence="8">
    <location>
        <begin position="17"/>
        <end position="301"/>
    </location>
</feature>
<dbReference type="SUPFAM" id="SSF55831">
    <property type="entry name" value="Thymidylate synthase/dCMP hydroxymethylase"/>
    <property type="match status" value="1"/>
</dbReference>
<dbReference type="EMBL" id="CAJNOI010000152">
    <property type="protein sequence ID" value="CAF1134290.1"/>
    <property type="molecule type" value="Genomic_DNA"/>
</dbReference>
<evidence type="ECO:0000256" key="4">
    <source>
        <dbReference type="ARBA" id="ARBA00022603"/>
    </source>
</evidence>
<sequence length="301" mass="34562">MFASYENLLTENAEETQYLDLVRQVIEKGLQKTDRTDVGTRSIFGPQNMKFNLRNNRLPLLTTKRMFWKGIVEELIWMIGGKTDSKLLDIKGVKIWNDHGSRAFLDKQGFTQRDEGDLGPIYGFQWRHWGAPYISCYTDYTNQGIDQLAQLIHLIKTEPNSRRLILSSWNVSQLSEMVLPPCPTLCHFNVSPDKELSCLMFQRSCDLGLGVPFDIASYSLLTHIIASVCHLTPGDFIYAMGDVHVYLNHIEPLKEQLQRKAQHFPTLIISKKCDNIDEFQADDFKIDEYSPHGAVQMKMAI</sequence>
<dbReference type="Proteomes" id="UP000663832">
    <property type="component" value="Unassembled WGS sequence"/>
</dbReference>
<evidence type="ECO:0000313" key="11">
    <source>
        <dbReference type="EMBL" id="CAF1303660.1"/>
    </source>
</evidence>
<accession>A0A814RIC6</accession>
<dbReference type="FunFam" id="3.30.572.10:FF:000013">
    <property type="entry name" value="Thymidylate synthase"/>
    <property type="match status" value="1"/>
</dbReference>
<evidence type="ECO:0000313" key="9">
    <source>
        <dbReference type="EMBL" id="CAF1134290.1"/>
    </source>
</evidence>
<dbReference type="Proteomes" id="UP000663877">
    <property type="component" value="Unassembled WGS sequence"/>
</dbReference>
<evidence type="ECO:0000256" key="1">
    <source>
        <dbReference type="ARBA" id="ARBA00004992"/>
    </source>
</evidence>
<reference evidence="9" key="1">
    <citation type="submission" date="2021-02" db="EMBL/GenBank/DDBJ databases">
        <authorList>
            <person name="Nowell W R."/>
        </authorList>
    </citation>
    <scope>NUCLEOTIDE SEQUENCE</scope>
</reference>
<evidence type="ECO:0000256" key="5">
    <source>
        <dbReference type="ARBA" id="ARBA00022679"/>
    </source>
</evidence>
<keyword evidence="6" id="KW-0545">Nucleotide biosynthesis</keyword>
<evidence type="ECO:0000313" key="12">
    <source>
        <dbReference type="EMBL" id="CAF1576729.1"/>
    </source>
</evidence>
<protein>
    <recommendedName>
        <fullName evidence="3">Thymidylate synthase</fullName>
        <ecNumber evidence="2">2.1.1.45</ecNumber>
    </recommendedName>
</protein>
<dbReference type="InterPro" id="IPR045097">
    <property type="entry name" value="Thymidate_synth/dCMP_Mease"/>
</dbReference>
<dbReference type="Pfam" id="PF00303">
    <property type="entry name" value="Thymidylat_synt"/>
    <property type="match status" value="1"/>
</dbReference>
<dbReference type="InterPro" id="IPR036926">
    <property type="entry name" value="Thymidate_synth/dCMP_Mease_sf"/>
</dbReference>
<dbReference type="CDD" id="cd00351">
    <property type="entry name" value="TS_Pyrimidine_HMase"/>
    <property type="match status" value="1"/>
</dbReference>
<dbReference type="InterPro" id="IPR000398">
    <property type="entry name" value="Thymidylate_synthase"/>
</dbReference>
<dbReference type="EC" id="2.1.1.45" evidence="2"/>
<keyword evidence="5" id="KW-0808">Transferase</keyword>
<dbReference type="HAMAP" id="MF_00008">
    <property type="entry name" value="Thymidy_synth_bact"/>
    <property type="match status" value="1"/>
</dbReference>
<dbReference type="GO" id="GO:0006231">
    <property type="term" value="P:dTMP biosynthetic process"/>
    <property type="evidence" value="ECO:0007669"/>
    <property type="project" value="InterPro"/>
</dbReference>
<comment type="pathway">
    <text evidence="1">Pyrimidine metabolism; dTTP biosynthesis.</text>
</comment>
<evidence type="ECO:0000313" key="14">
    <source>
        <dbReference type="Proteomes" id="UP000663877"/>
    </source>
</evidence>